<accession>A0AB39HD84</accession>
<dbReference type="PROSITE" id="PS50885">
    <property type="entry name" value="HAMP"/>
    <property type="match status" value="1"/>
</dbReference>
<dbReference type="AlphaFoldDB" id="A0AB39HD84"/>
<feature type="domain" description="Methyl-accepting transducer" evidence="7">
    <location>
        <begin position="428"/>
        <end position="640"/>
    </location>
</feature>
<evidence type="ECO:0000256" key="4">
    <source>
        <dbReference type="PROSITE-ProRule" id="PRU00284"/>
    </source>
</evidence>
<feature type="domain" description="HAMP" evidence="8">
    <location>
        <begin position="347"/>
        <end position="399"/>
    </location>
</feature>
<gene>
    <name evidence="9" type="ORF">AB0763_06990</name>
</gene>
<dbReference type="KEGG" id="vih:AB0763_06990"/>
<keyword evidence="6" id="KW-0812">Transmembrane</keyword>
<keyword evidence="6" id="KW-1133">Transmembrane helix</keyword>
<organism evidence="9">
    <name type="scientific">Vibrio sp. HB236076</name>
    <dbReference type="NCBI Taxonomy" id="3232307"/>
    <lineage>
        <taxon>Bacteria</taxon>
        <taxon>Pseudomonadati</taxon>
        <taxon>Pseudomonadota</taxon>
        <taxon>Gammaproteobacteria</taxon>
        <taxon>Vibrionales</taxon>
        <taxon>Vibrionaceae</taxon>
        <taxon>Vibrio</taxon>
    </lineage>
</organism>
<dbReference type="PROSITE" id="PS50111">
    <property type="entry name" value="CHEMOTAXIS_TRANSDUC_2"/>
    <property type="match status" value="1"/>
</dbReference>
<proteinExistence type="inferred from homology"/>
<feature type="coiled-coil region" evidence="5">
    <location>
        <begin position="83"/>
        <end position="110"/>
    </location>
</feature>
<dbReference type="Pfam" id="PF00015">
    <property type="entry name" value="MCPsignal"/>
    <property type="match status" value="1"/>
</dbReference>
<dbReference type="RefSeq" id="WP_306100033.1">
    <property type="nucleotide sequence ID" value="NZ_CP162601.1"/>
</dbReference>
<dbReference type="GO" id="GO:0006935">
    <property type="term" value="P:chemotaxis"/>
    <property type="evidence" value="ECO:0007669"/>
    <property type="project" value="UniProtKB-ARBA"/>
</dbReference>
<dbReference type="Gene3D" id="1.10.287.950">
    <property type="entry name" value="Methyl-accepting chemotaxis protein"/>
    <property type="match status" value="1"/>
</dbReference>
<feature type="transmembrane region" description="Helical" evidence="6">
    <location>
        <begin position="323"/>
        <end position="342"/>
    </location>
</feature>
<dbReference type="GO" id="GO:0007165">
    <property type="term" value="P:signal transduction"/>
    <property type="evidence" value="ECO:0007669"/>
    <property type="project" value="UniProtKB-KW"/>
</dbReference>
<name>A0AB39HD84_9VIBR</name>
<dbReference type="SUPFAM" id="SSF58104">
    <property type="entry name" value="Methyl-accepting chemotaxis protein (MCP) signaling domain"/>
    <property type="match status" value="1"/>
</dbReference>
<dbReference type="PANTHER" id="PTHR32089">
    <property type="entry name" value="METHYL-ACCEPTING CHEMOTAXIS PROTEIN MCPB"/>
    <property type="match status" value="1"/>
</dbReference>
<evidence type="ECO:0000256" key="3">
    <source>
        <dbReference type="ARBA" id="ARBA00029447"/>
    </source>
</evidence>
<dbReference type="InterPro" id="IPR004089">
    <property type="entry name" value="MCPsignal_dom"/>
</dbReference>
<dbReference type="EMBL" id="CP162601">
    <property type="protein sequence ID" value="XDK23985.1"/>
    <property type="molecule type" value="Genomic_DNA"/>
</dbReference>
<sequence length="676" mass="74767">MKTTSKTPFSFSLILAISLVFLCLLTMVMGLALTSYQGTNNIAQRFQSLSHDVLPLAFNNADLTQNVLKQVKLLNAGSQTQSSEQLVEIKQQLQQDIKTSNQQIEQVTVVAQRVPSFVEKKAIDDLHALTSEFSALGYQVLDLQQQALDLEHKISQQSDSFRYGIQSIGTEMSRIASFLATDDPEAMDAANRFVAASATMERTFIALMMERRIDKAKRLYKELLTRISGLDLAYSDFSELHPDVEDFTSLTAPLELVRQGFSEQGLLKNVIVQRGIQSQQSTQIAQASQVANQAIDTLNIISEQISHLINLSQAQVTKTIDHLSITLIFCSGFILVTVILAWQGLRIWLNRGLVNLAREMESIAHHNFSAMVLLKGPKEFQNLAQSLNRVVTSTQTSLTAVKQNGKTLLNTSLTNREVARLSEDSLLSQNTAIDTLMDTVHQLESSISEIATISSQSLLEAHQATECSQQGEQVVETNQRRLSKLESSLSQNQTDMEALDMQVCKISQVVELISGIADNTNLLALNAAIEAARAGEQGRGFAVVADEVRKLATDTTEQTNSIRTMMQTLVDAAERSKQSVDNLREEMHIALTSSSEVKAVFKEIEHSVGNIKERVEQVSLATEEQERATSDVVSSIRTISTLGQETQQHVRDMVANTKTVTQVASDQNTMLEKYSL</sequence>
<keyword evidence="2 4" id="KW-0807">Transducer</keyword>
<evidence type="ECO:0000256" key="5">
    <source>
        <dbReference type="SAM" id="Coils"/>
    </source>
</evidence>
<evidence type="ECO:0000256" key="1">
    <source>
        <dbReference type="ARBA" id="ARBA00004370"/>
    </source>
</evidence>
<dbReference type="PANTHER" id="PTHR32089:SF120">
    <property type="entry name" value="METHYL-ACCEPTING CHEMOTAXIS PROTEIN TLPQ"/>
    <property type="match status" value="1"/>
</dbReference>
<dbReference type="Gene3D" id="6.10.340.10">
    <property type="match status" value="1"/>
</dbReference>
<evidence type="ECO:0000256" key="6">
    <source>
        <dbReference type="SAM" id="Phobius"/>
    </source>
</evidence>
<keyword evidence="6" id="KW-0472">Membrane</keyword>
<keyword evidence="5" id="KW-0175">Coiled coil</keyword>
<protein>
    <submittedName>
        <fullName evidence="9">Methyl-accepting chemotaxis protein</fullName>
    </submittedName>
</protein>
<dbReference type="InterPro" id="IPR003660">
    <property type="entry name" value="HAMP_dom"/>
</dbReference>
<dbReference type="GO" id="GO:0016020">
    <property type="term" value="C:membrane"/>
    <property type="evidence" value="ECO:0007669"/>
    <property type="project" value="UniProtKB-SubCell"/>
</dbReference>
<evidence type="ECO:0000259" key="8">
    <source>
        <dbReference type="PROSITE" id="PS50885"/>
    </source>
</evidence>
<dbReference type="SMART" id="SM00283">
    <property type="entry name" value="MA"/>
    <property type="match status" value="1"/>
</dbReference>
<evidence type="ECO:0000313" key="9">
    <source>
        <dbReference type="EMBL" id="XDK23985.1"/>
    </source>
</evidence>
<reference evidence="9" key="1">
    <citation type="submission" date="2024-07" db="EMBL/GenBank/DDBJ databases">
        <title>Genome Analysis of a Potential Novel Vibrio Species Secreting pH- and Thermo-stable Alginate Lyase and its Application in Producing Alginate Oligosaccharides.</title>
        <authorList>
            <person name="Huang H."/>
            <person name="Bao K."/>
        </authorList>
    </citation>
    <scope>NUCLEOTIDE SEQUENCE</scope>
    <source>
        <strain evidence="9">HB236076</strain>
    </source>
</reference>
<comment type="subcellular location">
    <subcellularLocation>
        <location evidence="1">Membrane</location>
    </subcellularLocation>
</comment>
<comment type="similarity">
    <text evidence="3">Belongs to the methyl-accepting chemotaxis (MCP) protein family.</text>
</comment>
<evidence type="ECO:0000259" key="7">
    <source>
        <dbReference type="PROSITE" id="PS50111"/>
    </source>
</evidence>
<evidence type="ECO:0000256" key="2">
    <source>
        <dbReference type="ARBA" id="ARBA00023224"/>
    </source>
</evidence>